<dbReference type="AlphaFoldDB" id="A0A0B7B1N9"/>
<evidence type="ECO:0000313" key="1">
    <source>
        <dbReference type="EMBL" id="CEK86923.1"/>
    </source>
</evidence>
<name>A0A0B7B1N9_9EUPU</name>
<reference evidence="1" key="1">
    <citation type="submission" date="2014-12" db="EMBL/GenBank/DDBJ databases">
        <title>Insight into the proteome of Arion vulgaris.</title>
        <authorList>
            <person name="Aradska J."/>
            <person name="Bulat T."/>
            <person name="Smidak R."/>
            <person name="Sarate P."/>
            <person name="Gangsoo J."/>
            <person name="Sialana F."/>
            <person name="Bilban M."/>
            <person name="Lubec G."/>
        </authorList>
    </citation>
    <scope>NUCLEOTIDE SEQUENCE</scope>
    <source>
        <tissue evidence="1">Skin</tissue>
    </source>
</reference>
<feature type="non-terminal residue" evidence="1">
    <location>
        <position position="1"/>
    </location>
</feature>
<organism evidence="1">
    <name type="scientific">Arion vulgaris</name>
    <dbReference type="NCBI Taxonomy" id="1028688"/>
    <lineage>
        <taxon>Eukaryota</taxon>
        <taxon>Metazoa</taxon>
        <taxon>Spiralia</taxon>
        <taxon>Lophotrochozoa</taxon>
        <taxon>Mollusca</taxon>
        <taxon>Gastropoda</taxon>
        <taxon>Heterobranchia</taxon>
        <taxon>Euthyneura</taxon>
        <taxon>Panpulmonata</taxon>
        <taxon>Eupulmonata</taxon>
        <taxon>Stylommatophora</taxon>
        <taxon>Helicina</taxon>
        <taxon>Arionoidea</taxon>
        <taxon>Arionidae</taxon>
        <taxon>Arion</taxon>
    </lineage>
</organism>
<sequence>TKPKNHLVKSRWSTVPWTTDVEIRLAIGQARSGGKDDKRRDTAVHIGVQVAQLTEAVQGTQSHREELAETNC</sequence>
<gene>
    <name evidence="1" type="primary">ORF156365</name>
</gene>
<feature type="non-terminal residue" evidence="1">
    <location>
        <position position="72"/>
    </location>
</feature>
<dbReference type="EMBL" id="HACG01040058">
    <property type="protein sequence ID" value="CEK86923.1"/>
    <property type="molecule type" value="Transcribed_RNA"/>
</dbReference>
<accession>A0A0B7B1N9</accession>
<protein>
    <submittedName>
        <fullName evidence="1">Uncharacterized protein</fullName>
    </submittedName>
</protein>
<proteinExistence type="predicted"/>